<proteinExistence type="predicted"/>
<name>A0ACB7XDV0_9ERIC</name>
<gene>
    <name evidence="1" type="ORF">Vadar_032068</name>
</gene>
<dbReference type="Proteomes" id="UP000828048">
    <property type="component" value="Chromosome 6"/>
</dbReference>
<sequence length="283" mass="31868">MVTLQQLLRKSLLVSSHSNTQLRNSALILAHMIGNSSLVQKLSKLCSLEASNPTIIEENSSIVSSKSILVPQEADSLCEELEFVKNRHRMKSSVLKTREGFSGYSNRWIMTKSWNSCPIGMLPRDVGGSGRLPILDCDDDHKGVPTPIRSEEQRVLKEDACKRGPDCDVEILEKSKFKKMRENGKFLCVIDDDFLFPGRSVIDGKHHFASFFSGERVVNRLLGGGDFPWSFHNKGVAPLSNHWKAPRFKLKNEGIAGCCAFHWKAPRFPQTPFPTHNYKKIQS</sequence>
<accession>A0ACB7XDV0</accession>
<reference evidence="1 2" key="1">
    <citation type="journal article" date="2021" name="Hortic Res">
        <title>High-quality reference genome and annotation aids understanding of berry development for evergreen blueberry (Vaccinium darrowii).</title>
        <authorList>
            <person name="Yu J."/>
            <person name="Hulse-Kemp A.M."/>
            <person name="Babiker E."/>
            <person name="Staton M."/>
        </authorList>
    </citation>
    <scope>NUCLEOTIDE SEQUENCE [LARGE SCALE GENOMIC DNA]</scope>
    <source>
        <strain evidence="2">cv. NJ 8807/NJ 8810</strain>
        <tissue evidence="1">Young leaf</tissue>
    </source>
</reference>
<organism evidence="1 2">
    <name type="scientific">Vaccinium darrowii</name>
    <dbReference type="NCBI Taxonomy" id="229202"/>
    <lineage>
        <taxon>Eukaryota</taxon>
        <taxon>Viridiplantae</taxon>
        <taxon>Streptophyta</taxon>
        <taxon>Embryophyta</taxon>
        <taxon>Tracheophyta</taxon>
        <taxon>Spermatophyta</taxon>
        <taxon>Magnoliopsida</taxon>
        <taxon>eudicotyledons</taxon>
        <taxon>Gunneridae</taxon>
        <taxon>Pentapetalae</taxon>
        <taxon>asterids</taxon>
        <taxon>Ericales</taxon>
        <taxon>Ericaceae</taxon>
        <taxon>Vaccinioideae</taxon>
        <taxon>Vaccinieae</taxon>
        <taxon>Vaccinium</taxon>
    </lineage>
</organism>
<protein>
    <submittedName>
        <fullName evidence="1">Uncharacterized protein</fullName>
    </submittedName>
</protein>
<comment type="caution">
    <text evidence="1">The sequence shown here is derived from an EMBL/GenBank/DDBJ whole genome shotgun (WGS) entry which is preliminary data.</text>
</comment>
<keyword evidence="2" id="KW-1185">Reference proteome</keyword>
<evidence type="ECO:0000313" key="2">
    <source>
        <dbReference type="Proteomes" id="UP000828048"/>
    </source>
</evidence>
<evidence type="ECO:0000313" key="1">
    <source>
        <dbReference type="EMBL" id="KAH7838864.1"/>
    </source>
</evidence>
<dbReference type="EMBL" id="CM037156">
    <property type="protein sequence ID" value="KAH7838864.1"/>
    <property type="molecule type" value="Genomic_DNA"/>
</dbReference>